<proteinExistence type="predicted"/>
<dbReference type="Proteomes" id="UP001187192">
    <property type="component" value="Unassembled WGS sequence"/>
</dbReference>
<dbReference type="EMBL" id="BTGU01000048">
    <property type="protein sequence ID" value="GMN53857.1"/>
    <property type="molecule type" value="Genomic_DNA"/>
</dbReference>
<keyword evidence="2" id="KW-1185">Reference proteome</keyword>
<reference evidence="1" key="1">
    <citation type="submission" date="2023-07" db="EMBL/GenBank/DDBJ databases">
        <title>draft genome sequence of fig (Ficus carica).</title>
        <authorList>
            <person name="Takahashi T."/>
            <person name="Nishimura K."/>
        </authorList>
    </citation>
    <scope>NUCLEOTIDE SEQUENCE</scope>
</reference>
<name>A0AA88AMT5_FICCA</name>
<comment type="caution">
    <text evidence="1">The sequence shown here is derived from an EMBL/GenBank/DDBJ whole genome shotgun (WGS) entry which is preliminary data.</text>
</comment>
<dbReference type="AlphaFoldDB" id="A0AA88AMT5"/>
<sequence length="71" mass="7502">MAAMQNGERAALALAAKNVVALSPREETDRKMDLAATMAAIGDLKCRIFKLKEGLRLCLWGLGVGGVCGLL</sequence>
<evidence type="ECO:0000313" key="1">
    <source>
        <dbReference type="EMBL" id="GMN53857.1"/>
    </source>
</evidence>
<organism evidence="1 2">
    <name type="scientific">Ficus carica</name>
    <name type="common">Common fig</name>
    <dbReference type="NCBI Taxonomy" id="3494"/>
    <lineage>
        <taxon>Eukaryota</taxon>
        <taxon>Viridiplantae</taxon>
        <taxon>Streptophyta</taxon>
        <taxon>Embryophyta</taxon>
        <taxon>Tracheophyta</taxon>
        <taxon>Spermatophyta</taxon>
        <taxon>Magnoliopsida</taxon>
        <taxon>eudicotyledons</taxon>
        <taxon>Gunneridae</taxon>
        <taxon>Pentapetalae</taxon>
        <taxon>rosids</taxon>
        <taxon>fabids</taxon>
        <taxon>Rosales</taxon>
        <taxon>Moraceae</taxon>
        <taxon>Ficeae</taxon>
        <taxon>Ficus</taxon>
    </lineage>
</organism>
<accession>A0AA88AMT5</accession>
<evidence type="ECO:0000313" key="2">
    <source>
        <dbReference type="Proteomes" id="UP001187192"/>
    </source>
</evidence>
<protein>
    <submittedName>
        <fullName evidence="1">Uncharacterized protein</fullName>
    </submittedName>
</protein>
<gene>
    <name evidence="1" type="ORF">TIFTF001_022984</name>
</gene>